<reference evidence="3" key="5">
    <citation type="journal article" date="2008" name="Nucleic Acids Res.">
        <title>The rice annotation project database (RAP-DB): 2008 update.</title>
        <authorList>
            <consortium name="The rice annotation project (RAP)"/>
        </authorList>
    </citation>
    <scope>GENOME REANNOTATION</scope>
    <source>
        <strain evidence="3">cv. Nipponbare</strain>
    </source>
</reference>
<reference evidence="1" key="2">
    <citation type="submission" date="2003-11" db="EMBL/GenBank/DDBJ databases">
        <authorList>
            <person name="Han B."/>
            <person name="Feng Q."/>
            <person name="Huang Y.C."/>
            <person name="Li Y."/>
            <person name="Zhu J.J."/>
            <person name="Zhao Q."/>
            <person name="Hu X."/>
            <person name="Liu Y.L."/>
            <person name="Mu J."/>
            <person name="Yu Z."/>
            <person name="Chen L."/>
            <person name="Fan D.L."/>
            <person name="Weng Q.J."/>
            <person name="Zhang L."/>
            <person name="Lu Y.Q."/>
            <person name="Yu S.L."/>
            <person name="Liu X.H."/>
            <person name="Lu T.T."/>
            <person name="Zhang Y.J."/>
            <person name="Lu Y."/>
            <person name="Li C."/>
            <person name="Li T."/>
            <person name="Zhang Y."/>
            <person name="Hu H."/>
            <person name="Jia P.X."/>
            <person name="Qian Y.M."/>
            <person name="Ying K."/>
            <person name="Zhou B."/>
            <person name="Chen Z.H."/>
            <person name="Hao P."/>
            <person name="Zhang L."/>
            <person name="Wu M."/>
            <person name="Zhang R.Q."/>
            <person name="Guan J.P."/>
            <person name="Fu G."/>
            <person name="Wang S.Y."/>
            <person name="Ren S.X."/>
            <person name="Lv G."/>
            <person name="Lin W."/>
            <person name="Gu W.Q."/>
            <person name="Zhu G.F."/>
            <person name="Tu Y.F."/>
            <person name="Jia J."/>
            <person name="Yin H.F."/>
            <person name="Zhang Y."/>
            <person name="Cai Z."/>
            <person name="Chen J."/>
            <person name="Kang H."/>
            <person name="Chen X.Y."/>
            <person name="Shao C.Y."/>
            <person name="Sun Y."/>
            <person name="Hu Q.P."/>
            <person name="Zhang X.L."/>
            <person name="Zhang W."/>
            <person name="Wang L.J."/>
            <person name="Ding C.W."/>
            <person name="Sheng H.H."/>
            <person name="Gu J.L."/>
            <person name="Chen S.T."/>
            <person name="Ni L."/>
            <person name="Zhu F.H."/>
            <person name="Hong G.F."/>
        </authorList>
    </citation>
    <scope>NUCLEOTIDE SEQUENCE</scope>
</reference>
<reference evidence="2" key="6">
    <citation type="submission" date="2008-12" db="EMBL/GenBank/DDBJ databases">
        <title>Improved gene annotation of the rice (Oryza sativa) genomes.</title>
        <authorList>
            <person name="Wang J."/>
            <person name="Li R."/>
            <person name="Fan W."/>
            <person name="Huang Q."/>
            <person name="Zhang J."/>
            <person name="Zhou Y."/>
            <person name="Hu Y."/>
            <person name="Zi S."/>
            <person name="Li J."/>
            <person name="Ni P."/>
            <person name="Zheng H."/>
            <person name="Zhang Y."/>
            <person name="Zhao M."/>
            <person name="Hao Q."/>
            <person name="McDermott J."/>
            <person name="Samudrala R."/>
            <person name="Kristiansen K."/>
            <person name="Wong G.K.-S."/>
        </authorList>
    </citation>
    <scope>NUCLEOTIDE SEQUENCE</scope>
</reference>
<accession>A3AQ33</accession>
<name>Q6MWF8_ORYSJ</name>
<evidence type="ECO:0000313" key="3">
    <source>
        <dbReference type="Proteomes" id="UP000000763"/>
    </source>
</evidence>
<proteinExistence type="predicted"/>
<dbReference type="Proteomes" id="UP000007752">
    <property type="component" value="Chromosome 4"/>
</dbReference>
<dbReference type="Proteomes" id="UP000000763">
    <property type="component" value="Chromosome 4"/>
</dbReference>
<dbReference type="EMBL" id="CM000141">
    <property type="protein sequence ID" value="EAZ29422.1"/>
    <property type="molecule type" value="Genomic_DNA"/>
</dbReference>
<protein>
    <submittedName>
        <fullName evidence="1">B1160F02.18 protein</fullName>
    </submittedName>
</protein>
<evidence type="ECO:0000313" key="2">
    <source>
        <dbReference type="EMBL" id="EAZ29422.1"/>
    </source>
</evidence>
<evidence type="ECO:0000313" key="1">
    <source>
        <dbReference type="EMBL" id="CAE75987.1"/>
    </source>
</evidence>
<reference evidence="3" key="3">
    <citation type="journal article" date="2005" name="Nature">
        <title>The map-based sequence of the rice genome.</title>
        <authorList>
            <consortium name="International rice genome sequencing project (IRGSP)"/>
            <person name="Matsumoto T."/>
            <person name="Wu J."/>
            <person name="Kanamori H."/>
            <person name="Katayose Y."/>
            <person name="Fujisawa M."/>
            <person name="Namiki N."/>
            <person name="Mizuno H."/>
            <person name="Yamamoto K."/>
            <person name="Antonio B.A."/>
            <person name="Baba T."/>
            <person name="Sakata K."/>
            <person name="Nagamura Y."/>
            <person name="Aoki H."/>
            <person name="Arikawa K."/>
            <person name="Arita K."/>
            <person name="Bito T."/>
            <person name="Chiden Y."/>
            <person name="Fujitsuka N."/>
            <person name="Fukunaka R."/>
            <person name="Hamada M."/>
            <person name="Harada C."/>
            <person name="Hayashi A."/>
            <person name="Hijishita S."/>
            <person name="Honda M."/>
            <person name="Hosokawa S."/>
            <person name="Ichikawa Y."/>
            <person name="Idonuma A."/>
            <person name="Iijima M."/>
            <person name="Ikeda M."/>
            <person name="Ikeno M."/>
            <person name="Ito K."/>
            <person name="Ito S."/>
            <person name="Ito T."/>
            <person name="Ito Y."/>
            <person name="Ito Y."/>
            <person name="Iwabuchi A."/>
            <person name="Kamiya K."/>
            <person name="Karasawa W."/>
            <person name="Kurita K."/>
            <person name="Katagiri S."/>
            <person name="Kikuta A."/>
            <person name="Kobayashi H."/>
            <person name="Kobayashi N."/>
            <person name="Machita K."/>
            <person name="Maehara T."/>
            <person name="Masukawa M."/>
            <person name="Mizubayashi T."/>
            <person name="Mukai Y."/>
            <person name="Nagasaki H."/>
            <person name="Nagata Y."/>
            <person name="Naito S."/>
            <person name="Nakashima M."/>
            <person name="Nakama Y."/>
            <person name="Nakamichi Y."/>
            <person name="Nakamura M."/>
            <person name="Meguro A."/>
            <person name="Negishi M."/>
            <person name="Ohta I."/>
            <person name="Ohta T."/>
            <person name="Okamoto M."/>
            <person name="Ono N."/>
            <person name="Saji S."/>
            <person name="Sakaguchi M."/>
            <person name="Sakai K."/>
            <person name="Shibata M."/>
            <person name="Shimokawa T."/>
            <person name="Song J."/>
            <person name="Takazaki Y."/>
            <person name="Terasawa K."/>
            <person name="Tsugane M."/>
            <person name="Tsuji K."/>
            <person name="Ueda S."/>
            <person name="Waki K."/>
            <person name="Yamagata H."/>
            <person name="Yamamoto M."/>
            <person name="Yamamoto S."/>
            <person name="Yamane H."/>
            <person name="Yoshiki S."/>
            <person name="Yoshihara R."/>
            <person name="Yukawa K."/>
            <person name="Zhong H."/>
            <person name="Yano M."/>
            <person name="Yuan Q."/>
            <person name="Ouyang S."/>
            <person name="Liu J."/>
            <person name="Jones K.M."/>
            <person name="Gansberger K."/>
            <person name="Moffat K."/>
            <person name="Hill J."/>
            <person name="Bera J."/>
            <person name="Fadrosh D."/>
            <person name="Jin S."/>
            <person name="Johri S."/>
            <person name="Kim M."/>
            <person name="Overton L."/>
            <person name="Reardon M."/>
            <person name="Tsitrin T."/>
            <person name="Vuong H."/>
            <person name="Weaver B."/>
            <person name="Ciecko A."/>
            <person name="Tallon L."/>
            <person name="Jackson J."/>
            <person name="Pai G."/>
            <person name="Aken S.V."/>
            <person name="Utterback T."/>
            <person name="Reidmuller S."/>
            <person name="Feldblyum T."/>
            <person name="Hsiao J."/>
            <person name="Zismann V."/>
            <person name="Iobst S."/>
            <person name="de Vazeille A.R."/>
            <person name="Buell C.R."/>
            <person name="Ying K."/>
            <person name="Li Y."/>
            <person name="Lu T."/>
            <person name="Huang Y."/>
            <person name="Zhao Q."/>
            <person name="Feng Q."/>
            <person name="Zhang L."/>
            <person name="Zhu J."/>
            <person name="Weng Q."/>
            <person name="Mu J."/>
            <person name="Lu Y."/>
            <person name="Fan D."/>
            <person name="Liu Y."/>
            <person name="Guan J."/>
            <person name="Zhang Y."/>
            <person name="Yu S."/>
            <person name="Liu X."/>
            <person name="Zhang Y."/>
            <person name="Hong G."/>
            <person name="Han B."/>
            <person name="Choisne N."/>
            <person name="Demange N."/>
            <person name="Orjeda G."/>
            <person name="Samain S."/>
            <person name="Cattolico L."/>
            <person name="Pelletier E."/>
            <person name="Couloux A."/>
            <person name="Segurens B."/>
            <person name="Wincker P."/>
            <person name="D'Hont A."/>
            <person name="Scarpelli C."/>
            <person name="Weissenbach J."/>
            <person name="Salanoubat M."/>
            <person name="Quetier F."/>
            <person name="Yu Y."/>
            <person name="Kim H.R."/>
            <person name="Rambo T."/>
            <person name="Currie J."/>
            <person name="Collura K."/>
            <person name="Luo M."/>
            <person name="Yang T."/>
            <person name="Ammiraju J.S.S."/>
            <person name="Engler F."/>
            <person name="Soderlund C."/>
            <person name="Wing R.A."/>
            <person name="Palmer L.E."/>
            <person name="de la Bastide M."/>
            <person name="Spiegel L."/>
            <person name="Nascimento L."/>
            <person name="Zutavern T."/>
            <person name="O'Shaughnessy A."/>
            <person name="Dike S."/>
            <person name="Dedhia N."/>
            <person name="Preston R."/>
            <person name="Balija V."/>
            <person name="McCombie W.R."/>
            <person name="Chow T."/>
            <person name="Chen H."/>
            <person name="Chung M."/>
            <person name="Chen C."/>
            <person name="Shaw J."/>
            <person name="Wu H."/>
            <person name="Hsiao K."/>
            <person name="Chao Y."/>
            <person name="Chu M."/>
            <person name="Cheng C."/>
            <person name="Hour A."/>
            <person name="Lee P."/>
            <person name="Lin S."/>
            <person name="Lin Y."/>
            <person name="Liou J."/>
            <person name="Liu S."/>
            <person name="Hsing Y."/>
            <person name="Raghuvanshi S."/>
            <person name="Mohanty A."/>
            <person name="Bharti A.K."/>
            <person name="Gaur A."/>
            <person name="Gupta V."/>
            <person name="Kumar D."/>
            <person name="Ravi V."/>
            <person name="Vij S."/>
            <person name="Kapur A."/>
            <person name="Khurana P."/>
            <person name="Khurana P."/>
            <person name="Khurana J.P."/>
            <person name="Tyagi A.K."/>
            <person name="Gaikwad K."/>
            <person name="Singh A."/>
            <person name="Dalal V."/>
            <person name="Srivastava S."/>
            <person name="Dixit A."/>
            <person name="Pal A.K."/>
            <person name="Ghazi I.A."/>
            <person name="Yadav M."/>
            <person name="Pandit A."/>
            <person name="Bhargava A."/>
            <person name="Sureshbabu K."/>
            <person name="Batra K."/>
            <person name="Sharma T.R."/>
            <person name="Mohapatra T."/>
            <person name="Singh N.K."/>
            <person name="Messing J."/>
            <person name="Nelson A.B."/>
            <person name="Fuks G."/>
            <person name="Kavchok S."/>
            <person name="Keizer G."/>
            <person name="Linton E."/>
            <person name="Llaca V."/>
            <person name="Song R."/>
            <person name="Tanyolac B."/>
            <person name="Young S."/>
            <person name="Ho-Il K."/>
            <person name="Hahn J.H."/>
            <person name="Sangsakoo G."/>
            <person name="Vanavichit A."/>
            <person name="de Mattos Luiz.A.T."/>
            <person name="Zimmer P.D."/>
            <person name="Malone G."/>
            <person name="Dellagostin O."/>
            <person name="de Oliveira A.C."/>
            <person name="Bevan M."/>
            <person name="Bancroft I."/>
            <person name="Minx P."/>
            <person name="Cordum H."/>
            <person name="Wilson R."/>
            <person name="Cheng Z."/>
            <person name="Jin W."/>
            <person name="Jiang J."/>
            <person name="Leong S.A."/>
            <person name="Iwama H."/>
            <person name="Gojobori T."/>
            <person name="Itoh T."/>
            <person name="Niimura Y."/>
            <person name="Fujii Y."/>
            <person name="Habara T."/>
            <person name="Sakai H."/>
            <person name="Sato Y."/>
            <person name="Wilson G."/>
            <person name="Kumar K."/>
            <person name="McCouch S."/>
            <person name="Juretic N."/>
            <person name="Hoen D."/>
            <person name="Wright S."/>
            <person name="Bruskiewich R."/>
            <person name="Bureau T."/>
            <person name="Miyao A."/>
            <person name="Hirochika H."/>
            <person name="Nishikawa T."/>
            <person name="Kadowaki K."/>
            <person name="Sugiura M."/>
            <person name="Burr B."/>
            <person name="Sasaki T."/>
        </authorList>
    </citation>
    <scope>NUCLEOTIDE SEQUENCE [LARGE SCALE GENOMIC DNA]</scope>
    <source>
        <strain evidence="3">cv. Nipponbare</strain>
    </source>
</reference>
<dbReference type="AlphaFoldDB" id="Q6MWF8"/>
<organism evidence="2">
    <name type="scientific">Oryza sativa subsp. japonica</name>
    <name type="common">Rice</name>
    <dbReference type="NCBI Taxonomy" id="39947"/>
    <lineage>
        <taxon>Eukaryota</taxon>
        <taxon>Viridiplantae</taxon>
        <taxon>Streptophyta</taxon>
        <taxon>Embryophyta</taxon>
        <taxon>Tracheophyta</taxon>
        <taxon>Spermatophyta</taxon>
        <taxon>Magnoliopsida</taxon>
        <taxon>Liliopsida</taxon>
        <taxon>Poales</taxon>
        <taxon>Poaceae</taxon>
        <taxon>BOP clade</taxon>
        <taxon>Oryzoideae</taxon>
        <taxon>Oryzeae</taxon>
        <taxon>Oryzinae</taxon>
        <taxon>Oryza</taxon>
        <taxon>Oryza sativa</taxon>
    </lineage>
</organism>
<dbReference type="EMBL" id="BX842604">
    <property type="protein sequence ID" value="CAE75987.1"/>
    <property type="molecule type" value="Genomic_DNA"/>
</dbReference>
<reference evidence="2" key="4">
    <citation type="journal article" date="2005" name="PLoS Biol.">
        <title>The genomes of Oryza sativa: a history of duplications.</title>
        <authorList>
            <person name="Yu J."/>
            <person name="Wang J."/>
            <person name="Lin W."/>
            <person name="Li S."/>
            <person name="Li H."/>
            <person name="Zhou J."/>
            <person name="Ni P."/>
            <person name="Dong W."/>
            <person name="Hu S."/>
            <person name="Zeng C."/>
            <person name="Zhang J."/>
            <person name="Zhang Y."/>
            <person name="Li R."/>
            <person name="Xu Z."/>
            <person name="Li S."/>
            <person name="Li X."/>
            <person name="Zheng H."/>
            <person name="Cong L."/>
            <person name="Lin L."/>
            <person name="Yin J."/>
            <person name="Geng J."/>
            <person name="Li G."/>
            <person name="Shi J."/>
            <person name="Liu J."/>
            <person name="Lv H."/>
            <person name="Li J."/>
            <person name="Wang J."/>
            <person name="Deng Y."/>
            <person name="Ran L."/>
            <person name="Shi X."/>
            <person name="Wang X."/>
            <person name="Wu Q."/>
            <person name="Li C."/>
            <person name="Ren X."/>
            <person name="Wang J."/>
            <person name="Wang X."/>
            <person name="Li D."/>
            <person name="Liu D."/>
            <person name="Zhang X."/>
            <person name="Ji Z."/>
            <person name="Zhao W."/>
            <person name="Sun Y."/>
            <person name="Zhang Z."/>
            <person name="Bao J."/>
            <person name="Han Y."/>
            <person name="Dong L."/>
            <person name="Ji J."/>
            <person name="Chen P."/>
            <person name="Wu S."/>
            <person name="Liu J."/>
            <person name="Xiao Y."/>
            <person name="Bu D."/>
            <person name="Tan J."/>
            <person name="Yang L."/>
            <person name="Ye C."/>
            <person name="Zhang J."/>
            <person name="Xu J."/>
            <person name="Zhou Y."/>
            <person name="Yu Y."/>
            <person name="Zhang B."/>
            <person name="Zhuang S."/>
            <person name="Wei H."/>
            <person name="Liu B."/>
            <person name="Lei M."/>
            <person name="Yu H."/>
            <person name="Li Y."/>
            <person name="Xu H."/>
            <person name="Wei S."/>
            <person name="He X."/>
            <person name="Fang L."/>
            <person name="Zhang Z."/>
            <person name="Zhang Y."/>
            <person name="Huang X."/>
            <person name="Su Z."/>
            <person name="Tong W."/>
            <person name="Li J."/>
            <person name="Tong Z."/>
            <person name="Li S."/>
            <person name="Ye J."/>
            <person name="Wang L."/>
            <person name="Fang L."/>
            <person name="Lei T."/>
            <person name="Chen C."/>
            <person name="Chen H."/>
            <person name="Xu Z."/>
            <person name="Li H."/>
            <person name="Huang H."/>
            <person name="Zhang F."/>
            <person name="Xu H."/>
            <person name="Li N."/>
            <person name="Zhao C."/>
            <person name="Li S."/>
            <person name="Dong L."/>
            <person name="Huang Y."/>
            <person name="Li L."/>
            <person name="Xi Y."/>
            <person name="Qi Q."/>
            <person name="Li W."/>
            <person name="Zhang B."/>
            <person name="Hu W."/>
            <person name="Zhang Y."/>
            <person name="Tian X."/>
            <person name="Jiao Y."/>
            <person name="Liang X."/>
            <person name="Jin J."/>
            <person name="Gao L."/>
            <person name="Zheng W."/>
            <person name="Hao B."/>
            <person name="Liu S."/>
            <person name="Wang W."/>
            <person name="Yuan L."/>
            <person name="Cao M."/>
            <person name="McDermott J."/>
            <person name="Samudrala R."/>
            <person name="Wang J."/>
            <person name="Wong G.K."/>
            <person name="Yang H."/>
        </authorList>
    </citation>
    <scope>NUCLEOTIDE SEQUENCE [LARGE SCALE GENOMIC DNA]</scope>
</reference>
<sequence>MQGMVSAEARGRLVDRGDGLPGWRQTAAVASQDSRWTRLPHMEEKGSGGRRCLLSLGGRMEEDCGRWEKRRNQMKKIDSGKIFQEVEAFAIGIS</sequence>
<accession>Q6MWF8</accession>
<gene>
    <name evidence="1" type="ORF">B1160F02.18</name>
    <name evidence="2" type="ORF">OsJ_13495</name>
</gene>
<reference evidence="1" key="1">
    <citation type="journal article" date="2002" name="Nature">
        <title>Sequence and analysis of rice chromosome 4.</title>
        <authorList>
            <person name="Feng Q."/>
            <person name="Zhang Y."/>
            <person name="Hao P."/>
            <person name="Wang S."/>
            <person name="Fu G."/>
            <person name="Huang Y."/>
            <person name="Li Y."/>
            <person name="Zhu J."/>
            <person name="Liu Y."/>
            <person name="Hu X."/>
            <person name="Jia P."/>
            <person name="Zhang Y."/>
            <person name="Zhao Q."/>
            <person name="Ying K."/>
            <person name="Yu S."/>
            <person name="Tang Y."/>
            <person name="Weng Q."/>
            <person name="Zhang L."/>
            <person name="Lu Y."/>
            <person name="Mu J."/>
            <person name="Lu Y."/>
            <person name="Zhang L.S."/>
            <person name="Yu Z."/>
            <person name="Fan D."/>
            <person name="Liu X."/>
            <person name="Lu T."/>
            <person name="Li C."/>
            <person name="Wu Y."/>
            <person name="Sun T."/>
            <person name="Lei H."/>
            <person name="Li T."/>
            <person name="Hu H."/>
            <person name="Guan J."/>
            <person name="Wu M."/>
            <person name="Zhang R."/>
            <person name="Zhou B."/>
            <person name="Chen Z."/>
            <person name="Chen L."/>
            <person name="Jin Z."/>
            <person name="Wang R."/>
            <person name="Yin H."/>
            <person name="Cai Z."/>
            <person name="Ren S."/>
            <person name="Lv G."/>
            <person name="Gu W."/>
            <person name="Zhu G."/>
            <person name="Tu Y."/>
            <person name="Jia J."/>
            <person name="Zhang Y."/>
            <person name="Chen J."/>
            <person name="Kang H."/>
            <person name="Chen X."/>
            <person name="Shao C."/>
            <person name="Sun Y."/>
            <person name="Hu Q."/>
            <person name="Zhang X."/>
            <person name="Zhang W."/>
            <person name="Wang L."/>
            <person name="Ding C."/>
            <person name="Sheng H."/>
            <person name="Gu J."/>
            <person name="Chen S."/>
            <person name="Ni L."/>
            <person name="Zhu F."/>
            <person name="Chen W."/>
            <person name="Lan L."/>
            <person name="Lai Y."/>
            <person name="Cheng Z."/>
            <person name="Gu M."/>
            <person name="Jiang J."/>
            <person name="Li J."/>
            <person name="Hong G."/>
            <person name="Xue Y."/>
            <person name="Han B."/>
        </authorList>
    </citation>
    <scope>NUCLEOTIDE SEQUENCE</scope>
</reference>